<dbReference type="SMART" id="SM00710">
    <property type="entry name" value="PbH1"/>
    <property type="match status" value="5"/>
</dbReference>
<evidence type="ECO:0000256" key="1">
    <source>
        <dbReference type="ARBA" id="ARBA00008834"/>
    </source>
</evidence>
<organism evidence="5 6">
    <name type="scientific">Cellvibrio polysaccharolyticus</name>
    <dbReference type="NCBI Taxonomy" id="2082724"/>
    <lineage>
        <taxon>Bacteria</taxon>
        <taxon>Pseudomonadati</taxon>
        <taxon>Pseudomonadota</taxon>
        <taxon>Gammaproteobacteria</taxon>
        <taxon>Cellvibrionales</taxon>
        <taxon>Cellvibrionaceae</taxon>
        <taxon>Cellvibrio</taxon>
    </lineage>
</organism>
<evidence type="ECO:0000313" key="5">
    <source>
        <dbReference type="EMBL" id="MBE8717760.1"/>
    </source>
</evidence>
<sequence length="464" mass="51609">MNPVSRRTLLKSAACLPLLNACATSEAPEKEKTLQVEAPFPMPDIKECDFSDAPVFVITDLGADPQNQEKTSRAIAAAINMAAKAGKGRVVIPPGQWPTARIHLKSNVNLHLEEGAELVFSENPQDYLPAVHSSWEGIECYNYSPLVYAYQCRNVAITGSGKLTAKLDIWREWYARPAAHMEALVALYYMAHRNVPVAERDMTRGEANLRPQFIQFNRCQRILVENVSIENSPFWVIHPYMCTDVVIRGVSIRAHGHNNDGVDPEMCQNFLVENCIFDQGDDAVSVKSGRDHEAWRLAMPTRNGVIRNCLVRNGHQLLAVGSELSGGIENIFVDNCKIEPISRQANVALLTNILFIKTNERRGGYVKNIYVSNIEAANVEGGVLCIDTDVLYQWRTLTPTLDKALTTIANIQVSNVTVKEAKFICEIKASAEQPVTHVRLSNITVEKIHGKPVDVQNVEGFIHQ</sequence>
<comment type="similarity">
    <text evidence="1 4">Belongs to the glycosyl hydrolase 28 family.</text>
</comment>
<dbReference type="PROSITE" id="PS51318">
    <property type="entry name" value="TAT"/>
    <property type="match status" value="1"/>
</dbReference>
<dbReference type="PANTHER" id="PTHR31339">
    <property type="entry name" value="PECTIN LYASE-RELATED"/>
    <property type="match status" value="1"/>
</dbReference>
<dbReference type="GO" id="GO:0004650">
    <property type="term" value="F:polygalacturonase activity"/>
    <property type="evidence" value="ECO:0007669"/>
    <property type="project" value="InterPro"/>
</dbReference>
<accession>A0A928V2W3</accession>
<dbReference type="Gene3D" id="2.160.20.10">
    <property type="entry name" value="Single-stranded right-handed beta-helix, Pectin lyase-like"/>
    <property type="match status" value="1"/>
</dbReference>
<dbReference type="GO" id="GO:0005975">
    <property type="term" value="P:carbohydrate metabolic process"/>
    <property type="evidence" value="ECO:0007669"/>
    <property type="project" value="InterPro"/>
</dbReference>
<gene>
    <name evidence="5" type="ORF">C4F51_11255</name>
</gene>
<dbReference type="InterPro" id="IPR006626">
    <property type="entry name" value="PbH1"/>
</dbReference>
<dbReference type="InterPro" id="IPR000743">
    <property type="entry name" value="Glyco_hydro_28"/>
</dbReference>
<keyword evidence="2 4" id="KW-0378">Hydrolase</keyword>
<keyword evidence="3 4" id="KW-0326">Glycosidase</keyword>
<dbReference type="Pfam" id="PF00295">
    <property type="entry name" value="Glyco_hydro_28"/>
    <property type="match status" value="1"/>
</dbReference>
<dbReference type="AlphaFoldDB" id="A0A928V2W3"/>
<evidence type="ECO:0000256" key="2">
    <source>
        <dbReference type="ARBA" id="ARBA00022801"/>
    </source>
</evidence>
<dbReference type="InterPro" id="IPR011050">
    <property type="entry name" value="Pectin_lyase_fold/virulence"/>
</dbReference>
<evidence type="ECO:0000256" key="4">
    <source>
        <dbReference type="RuleBase" id="RU361169"/>
    </source>
</evidence>
<evidence type="ECO:0000256" key="3">
    <source>
        <dbReference type="ARBA" id="ARBA00023295"/>
    </source>
</evidence>
<dbReference type="EMBL" id="PRDL01000001">
    <property type="protein sequence ID" value="MBE8717760.1"/>
    <property type="molecule type" value="Genomic_DNA"/>
</dbReference>
<dbReference type="SUPFAM" id="SSF51126">
    <property type="entry name" value="Pectin lyase-like"/>
    <property type="match status" value="1"/>
</dbReference>
<keyword evidence="6" id="KW-1185">Reference proteome</keyword>
<dbReference type="PANTHER" id="PTHR31339:SF9">
    <property type="entry name" value="PLASMIN AND FIBRONECTIN-BINDING PROTEIN A"/>
    <property type="match status" value="1"/>
</dbReference>
<proteinExistence type="inferred from homology"/>
<protein>
    <submittedName>
        <fullName evidence="5">Glycoside hydrolase family 28 protein</fullName>
    </submittedName>
</protein>
<dbReference type="RefSeq" id="WP_193909798.1">
    <property type="nucleotide sequence ID" value="NZ_PRDL01000001.1"/>
</dbReference>
<reference evidence="5" key="1">
    <citation type="submission" date="2018-07" db="EMBL/GenBank/DDBJ databases">
        <title>Genome assembly of strain Ka43.</title>
        <authorList>
            <person name="Kukolya J."/>
            <person name="Nagy I."/>
            <person name="Horvath B."/>
            <person name="Toth A."/>
        </authorList>
    </citation>
    <scope>NUCLEOTIDE SEQUENCE</scope>
    <source>
        <strain evidence="5">KB43</strain>
    </source>
</reference>
<name>A0A928V2W3_9GAMM</name>
<dbReference type="Proteomes" id="UP000652567">
    <property type="component" value="Unassembled WGS sequence"/>
</dbReference>
<comment type="caution">
    <text evidence="5">The sequence shown here is derived from an EMBL/GenBank/DDBJ whole genome shotgun (WGS) entry which is preliminary data.</text>
</comment>
<dbReference type="InterPro" id="IPR012334">
    <property type="entry name" value="Pectin_lyas_fold"/>
</dbReference>
<evidence type="ECO:0000313" key="6">
    <source>
        <dbReference type="Proteomes" id="UP000652567"/>
    </source>
</evidence>
<dbReference type="InterPro" id="IPR051801">
    <property type="entry name" value="GH28_Enzymes"/>
</dbReference>
<dbReference type="InterPro" id="IPR006311">
    <property type="entry name" value="TAT_signal"/>
</dbReference>